<dbReference type="GO" id="GO:0016787">
    <property type="term" value="F:hydrolase activity"/>
    <property type="evidence" value="ECO:0007669"/>
    <property type="project" value="UniProtKB-KW"/>
</dbReference>
<sequence length="174" mass="18913">MKELLVVVDMQNDFVTGALGTEEAVKIVGNVAEKVREAREKGADLVFTMDTHGRDYLETQEGRNLPVPHCIKGTEGWKIIPELQDETGDSVVLEKPSFGSAELADLAKERGYAKIRLIGVCTDICVITNALLLKTALPEAKISVDASCCAGVTPQSHKNALEAMKMCQIQIENN</sequence>
<reference evidence="4" key="2">
    <citation type="submission" date="2021-04" db="EMBL/GenBank/DDBJ databases">
        <authorList>
            <person name="Gilroy R."/>
        </authorList>
    </citation>
    <scope>NUCLEOTIDE SEQUENCE</scope>
    <source>
        <strain evidence="4">ChiBcec2-3848</strain>
    </source>
</reference>
<evidence type="ECO:0000256" key="1">
    <source>
        <dbReference type="ARBA" id="ARBA00006336"/>
    </source>
</evidence>
<dbReference type="InterPro" id="IPR050272">
    <property type="entry name" value="Isochorismatase-like_hydrls"/>
</dbReference>
<comment type="caution">
    <text evidence="4">The sequence shown here is derived from an EMBL/GenBank/DDBJ whole genome shotgun (WGS) entry which is preliminary data.</text>
</comment>
<accession>A0A9D2PL71</accession>
<dbReference type="InterPro" id="IPR000868">
    <property type="entry name" value="Isochorismatase-like_dom"/>
</dbReference>
<dbReference type="CDD" id="cd00431">
    <property type="entry name" value="cysteine_hydrolases"/>
    <property type="match status" value="1"/>
</dbReference>
<gene>
    <name evidence="4" type="ORF">H9753_01365</name>
</gene>
<name>A0A9D2PL71_9FIRM</name>
<dbReference type="Proteomes" id="UP000823886">
    <property type="component" value="Unassembled WGS sequence"/>
</dbReference>
<feature type="domain" description="Isochorismatase-like" evidence="3">
    <location>
        <begin position="4"/>
        <end position="167"/>
    </location>
</feature>
<dbReference type="InterPro" id="IPR036380">
    <property type="entry name" value="Isochorismatase-like_sf"/>
</dbReference>
<evidence type="ECO:0000313" key="4">
    <source>
        <dbReference type="EMBL" id="HJC62254.1"/>
    </source>
</evidence>
<comment type="similarity">
    <text evidence="1">Belongs to the isochorismatase family.</text>
</comment>
<evidence type="ECO:0000256" key="2">
    <source>
        <dbReference type="ARBA" id="ARBA00022801"/>
    </source>
</evidence>
<reference evidence="4" key="1">
    <citation type="journal article" date="2021" name="PeerJ">
        <title>Extensive microbial diversity within the chicken gut microbiome revealed by metagenomics and culture.</title>
        <authorList>
            <person name="Gilroy R."/>
            <person name="Ravi A."/>
            <person name="Getino M."/>
            <person name="Pursley I."/>
            <person name="Horton D.L."/>
            <person name="Alikhan N.F."/>
            <person name="Baker D."/>
            <person name="Gharbi K."/>
            <person name="Hall N."/>
            <person name="Watson M."/>
            <person name="Adriaenssens E.M."/>
            <person name="Foster-Nyarko E."/>
            <person name="Jarju S."/>
            <person name="Secka A."/>
            <person name="Antonio M."/>
            <person name="Oren A."/>
            <person name="Chaudhuri R.R."/>
            <person name="La Ragione R."/>
            <person name="Hildebrand F."/>
            <person name="Pallen M.J."/>
        </authorList>
    </citation>
    <scope>NUCLEOTIDE SEQUENCE</scope>
    <source>
        <strain evidence="4">ChiBcec2-3848</strain>
    </source>
</reference>
<dbReference type="AlphaFoldDB" id="A0A9D2PL71"/>
<dbReference type="Gene3D" id="3.40.50.850">
    <property type="entry name" value="Isochorismatase-like"/>
    <property type="match status" value="1"/>
</dbReference>
<dbReference type="PANTHER" id="PTHR43540">
    <property type="entry name" value="PEROXYUREIDOACRYLATE/UREIDOACRYLATE AMIDOHYDROLASE-RELATED"/>
    <property type="match status" value="1"/>
</dbReference>
<organism evidence="4 5">
    <name type="scientific">Candidatus Blautia merdavium</name>
    <dbReference type="NCBI Taxonomy" id="2838494"/>
    <lineage>
        <taxon>Bacteria</taxon>
        <taxon>Bacillati</taxon>
        <taxon>Bacillota</taxon>
        <taxon>Clostridia</taxon>
        <taxon>Lachnospirales</taxon>
        <taxon>Lachnospiraceae</taxon>
        <taxon>Blautia</taxon>
    </lineage>
</organism>
<evidence type="ECO:0000313" key="5">
    <source>
        <dbReference type="Proteomes" id="UP000823886"/>
    </source>
</evidence>
<keyword evidence="2 4" id="KW-0378">Hydrolase</keyword>
<dbReference type="SUPFAM" id="SSF52499">
    <property type="entry name" value="Isochorismatase-like hydrolases"/>
    <property type="match status" value="1"/>
</dbReference>
<dbReference type="Pfam" id="PF00857">
    <property type="entry name" value="Isochorismatase"/>
    <property type="match status" value="1"/>
</dbReference>
<dbReference type="EMBL" id="DWVZ01000013">
    <property type="protein sequence ID" value="HJC62254.1"/>
    <property type="molecule type" value="Genomic_DNA"/>
</dbReference>
<dbReference type="PANTHER" id="PTHR43540:SF6">
    <property type="entry name" value="ISOCHORISMATASE-LIKE DOMAIN-CONTAINING PROTEIN"/>
    <property type="match status" value="1"/>
</dbReference>
<proteinExistence type="inferred from homology"/>
<evidence type="ECO:0000259" key="3">
    <source>
        <dbReference type="Pfam" id="PF00857"/>
    </source>
</evidence>
<protein>
    <submittedName>
        <fullName evidence="4">Cysteine hydrolase</fullName>
    </submittedName>
</protein>